<dbReference type="AlphaFoldDB" id="K1QFZ5"/>
<feature type="domain" description="SCP" evidence="1">
    <location>
        <begin position="136"/>
        <end position="240"/>
    </location>
</feature>
<dbReference type="InParanoid" id="K1QFZ5"/>
<dbReference type="EMBL" id="JH816143">
    <property type="protein sequence ID" value="EKC20466.1"/>
    <property type="molecule type" value="Genomic_DNA"/>
</dbReference>
<proteinExistence type="predicted"/>
<gene>
    <name evidence="2" type="ORF">CGI_10006049</name>
</gene>
<dbReference type="Gene3D" id="3.40.33.10">
    <property type="entry name" value="CAP"/>
    <property type="match status" value="4"/>
</dbReference>
<sequence>MHAKYVAANTKRLNVHNHKRARDTRNLHTSKVGQTRVHNEKRRIVNPTAANMRELKWSDELATVAQNYANKCVSGHNPNKYDEAESFKRVGENLYYSKDEATPRKAVEFWDNEKNSYDFGTNNCTHEKTCGHYTQKWSAELAIVAQNYANKCTTEHNPYRNQQASFQEVGENLYWNTAQVSPSTAVDSWDNEKNYYNYGSNTCSPSKFCGHYTQKWSAELATVAQNFANNCNATVHNQFRHQQAPSFQTVGENIYMNTAQVSPSTAVNDWDDEKFYYNYGANTCSFVCGHYTQAHNMFRRNVEPTASNMVELQWNDGLAKMADRWARRCQFVHNSRRNNQSMFNFVGENLAYSSDDRKADSYVQMWYAEVKDYTFETNGCSAECSHYTQVVWATTEYIGCGKVYCANLNGFLVVCNYAPAGNYPTQPYRNCQPCSRCPEGYSCSDRLCRPP</sequence>
<dbReference type="PRINTS" id="PR00837">
    <property type="entry name" value="V5TPXLIKE"/>
</dbReference>
<dbReference type="GO" id="GO:0005576">
    <property type="term" value="C:extracellular region"/>
    <property type="evidence" value="ECO:0007669"/>
    <property type="project" value="InterPro"/>
</dbReference>
<dbReference type="PRINTS" id="PR00838">
    <property type="entry name" value="V5ALLERGEN"/>
</dbReference>
<dbReference type="InterPro" id="IPR001283">
    <property type="entry name" value="CRISP-related"/>
</dbReference>
<dbReference type="Pfam" id="PF00188">
    <property type="entry name" value="CAP"/>
    <property type="match status" value="3"/>
</dbReference>
<dbReference type="InterPro" id="IPR035940">
    <property type="entry name" value="CAP_sf"/>
</dbReference>
<organism evidence="2">
    <name type="scientific">Magallana gigas</name>
    <name type="common">Pacific oyster</name>
    <name type="synonym">Crassostrea gigas</name>
    <dbReference type="NCBI Taxonomy" id="29159"/>
    <lineage>
        <taxon>Eukaryota</taxon>
        <taxon>Metazoa</taxon>
        <taxon>Spiralia</taxon>
        <taxon>Lophotrochozoa</taxon>
        <taxon>Mollusca</taxon>
        <taxon>Bivalvia</taxon>
        <taxon>Autobranchia</taxon>
        <taxon>Pteriomorphia</taxon>
        <taxon>Ostreida</taxon>
        <taxon>Ostreoidea</taxon>
        <taxon>Ostreidae</taxon>
        <taxon>Magallana</taxon>
    </lineage>
</organism>
<reference evidence="2" key="1">
    <citation type="journal article" date="2012" name="Nature">
        <title>The oyster genome reveals stress adaptation and complexity of shell formation.</title>
        <authorList>
            <person name="Zhang G."/>
            <person name="Fang X."/>
            <person name="Guo X."/>
            <person name="Li L."/>
            <person name="Luo R."/>
            <person name="Xu F."/>
            <person name="Yang P."/>
            <person name="Zhang L."/>
            <person name="Wang X."/>
            <person name="Qi H."/>
            <person name="Xiong Z."/>
            <person name="Que H."/>
            <person name="Xie Y."/>
            <person name="Holland P.W."/>
            <person name="Paps J."/>
            <person name="Zhu Y."/>
            <person name="Wu F."/>
            <person name="Chen Y."/>
            <person name="Wang J."/>
            <person name="Peng C."/>
            <person name="Meng J."/>
            <person name="Yang L."/>
            <person name="Liu J."/>
            <person name="Wen B."/>
            <person name="Zhang N."/>
            <person name="Huang Z."/>
            <person name="Zhu Q."/>
            <person name="Feng Y."/>
            <person name="Mount A."/>
            <person name="Hedgecock D."/>
            <person name="Xu Z."/>
            <person name="Liu Y."/>
            <person name="Domazet-Loso T."/>
            <person name="Du Y."/>
            <person name="Sun X."/>
            <person name="Zhang S."/>
            <person name="Liu B."/>
            <person name="Cheng P."/>
            <person name="Jiang X."/>
            <person name="Li J."/>
            <person name="Fan D."/>
            <person name="Wang W."/>
            <person name="Fu W."/>
            <person name="Wang T."/>
            <person name="Wang B."/>
            <person name="Zhang J."/>
            <person name="Peng Z."/>
            <person name="Li Y."/>
            <person name="Li N."/>
            <person name="Wang J."/>
            <person name="Chen M."/>
            <person name="He Y."/>
            <person name="Tan F."/>
            <person name="Song X."/>
            <person name="Zheng Q."/>
            <person name="Huang R."/>
            <person name="Yang H."/>
            <person name="Du X."/>
            <person name="Chen L."/>
            <person name="Yang M."/>
            <person name="Gaffney P.M."/>
            <person name="Wang S."/>
            <person name="Luo L."/>
            <person name="She Z."/>
            <person name="Ming Y."/>
            <person name="Huang W."/>
            <person name="Zhang S."/>
            <person name="Huang B."/>
            <person name="Zhang Y."/>
            <person name="Qu T."/>
            <person name="Ni P."/>
            <person name="Miao G."/>
            <person name="Wang J."/>
            <person name="Wang Q."/>
            <person name="Steinberg C.E."/>
            <person name="Wang H."/>
            <person name="Li N."/>
            <person name="Qian L."/>
            <person name="Zhang G."/>
            <person name="Li Y."/>
            <person name="Yang H."/>
            <person name="Liu X."/>
            <person name="Wang J."/>
            <person name="Yin Y."/>
            <person name="Wang J."/>
        </authorList>
    </citation>
    <scope>NUCLEOTIDE SEQUENCE [LARGE SCALE GENOMIC DNA]</scope>
    <source>
        <strain evidence="2">05x7-T-G4-1.051#20</strain>
    </source>
</reference>
<protein>
    <submittedName>
        <fullName evidence="2">GLIPR1-like protein 1</fullName>
    </submittedName>
</protein>
<dbReference type="SUPFAM" id="SSF55797">
    <property type="entry name" value="PR-1-like"/>
    <property type="match status" value="4"/>
</dbReference>
<dbReference type="InterPro" id="IPR002413">
    <property type="entry name" value="V5_allergen-like"/>
</dbReference>
<accession>K1QFZ5</accession>
<name>K1QFZ5_MAGGI</name>
<evidence type="ECO:0000313" key="2">
    <source>
        <dbReference type="EMBL" id="EKC20466.1"/>
    </source>
</evidence>
<dbReference type="InterPro" id="IPR018244">
    <property type="entry name" value="Allrgn_V5/Tpx1_CS"/>
</dbReference>
<feature type="domain" description="SCP" evidence="1">
    <location>
        <begin position="286"/>
        <end position="425"/>
    </location>
</feature>
<dbReference type="InterPro" id="IPR014044">
    <property type="entry name" value="CAP_dom"/>
</dbReference>
<dbReference type="PROSITE" id="PS01010">
    <property type="entry name" value="CRISP_2"/>
    <property type="match status" value="1"/>
</dbReference>
<dbReference type="PANTHER" id="PTHR10334">
    <property type="entry name" value="CYSTEINE-RICH SECRETORY PROTEIN-RELATED"/>
    <property type="match status" value="1"/>
</dbReference>
<dbReference type="SMART" id="SM00198">
    <property type="entry name" value="SCP"/>
    <property type="match status" value="3"/>
</dbReference>
<dbReference type="HOGENOM" id="CLU_607290_0_0_1"/>
<evidence type="ECO:0000259" key="1">
    <source>
        <dbReference type="SMART" id="SM00198"/>
    </source>
</evidence>
<feature type="domain" description="SCP" evidence="1">
    <location>
        <begin position="29"/>
        <end position="135"/>
    </location>
</feature>